<dbReference type="AlphaFoldDB" id="A0A1G9X769"/>
<dbReference type="GO" id="GO:0008270">
    <property type="term" value="F:zinc ion binding"/>
    <property type="evidence" value="ECO:0007669"/>
    <property type="project" value="InterPro"/>
</dbReference>
<dbReference type="SUPFAM" id="SSF55846">
    <property type="entry name" value="N-acetylmuramoyl-L-alanine amidase-like"/>
    <property type="match status" value="1"/>
</dbReference>
<dbReference type="GO" id="GO:0009253">
    <property type="term" value="P:peptidoglycan catabolic process"/>
    <property type="evidence" value="ECO:0007669"/>
    <property type="project" value="InterPro"/>
</dbReference>
<dbReference type="EMBL" id="FNIE01000002">
    <property type="protein sequence ID" value="SDM92582.1"/>
    <property type="molecule type" value="Genomic_DNA"/>
</dbReference>
<dbReference type="CDD" id="cd06583">
    <property type="entry name" value="PGRP"/>
    <property type="match status" value="1"/>
</dbReference>
<dbReference type="Proteomes" id="UP000199341">
    <property type="component" value="Unassembled WGS sequence"/>
</dbReference>
<sequence length="245" mass="26496">MRGRWVKGAALAVSLVFLVTCGPAAGRHVRAAPRGAPVLHVAALEPAVVGRRMWHADERAVKEKPEYDGTVKAVFVHHTDNPNTYDCRKDVPAMLLAMERSHIALGWDDLGYNFVVDRCGTVYEGRAGGIGRAVRGAHTEGFNVDTVGIAALGNFGPGRKVPEPMLRAIARIAAWKLAPGIDPRGKVRLVSTDSRSRFRKGTAAQLHAISGHRDAYETDCPGDALYAALPWIRRTAASLRQGATY</sequence>
<dbReference type="InterPro" id="IPR036505">
    <property type="entry name" value="Amidase/PGRP_sf"/>
</dbReference>
<dbReference type="PANTHER" id="PTHR11022">
    <property type="entry name" value="PEPTIDOGLYCAN RECOGNITION PROTEIN"/>
    <property type="match status" value="1"/>
</dbReference>
<accession>A0A1G9X769</accession>
<dbReference type="Pfam" id="PF01510">
    <property type="entry name" value="Amidase_2"/>
    <property type="match status" value="1"/>
</dbReference>
<protein>
    <submittedName>
        <fullName evidence="4">N-acetylmuramoyl-L-alanine amidase</fullName>
    </submittedName>
</protein>
<dbReference type="RefSeq" id="WP_093782771.1">
    <property type="nucleotide sequence ID" value="NZ_FNIE01000002.1"/>
</dbReference>
<feature type="signal peptide" evidence="2">
    <location>
        <begin position="1"/>
        <end position="24"/>
    </location>
</feature>
<feature type="domain" description="Peptidoglycan recognition protein family" evidence="3">
    <location>
        <begin position="46"/>
        <end position="194"/>
    </location>
</feature>
<dbReference type="InterPro" id="IPR002502">
    <property type="entry name" value="Amidase_domain"/>
</dbReference>
<dbReference type="OrthoDB" id="514320at2"/>
<reference evidence="4 5" key="1">
    <citation type="submission" date="2016-10" db="EMBL/GenBank/DDBJ databases">
        <authorList>
            <person name="de Groot N.N."/>
        </authorList>
    </citation>
    <scope>NUCLEOTIDE SEQUENCE [LARGE SCALE GENOMIC DNA]</scope>
    <source>
        <strain evidence="4 5">CGMCC 4.2022</strain>
    </source>
</reference>
<comment type="similarity">
    <text evidence="1">Belongs to the N-acetylmuramoyl-L-alanine amidase 2 family.</text>
</comment>
<gene>
    <name evidence="4" type="ORF">SAMN05216259_10224</name>
</gene>
<proteinExistence type="inferred from homology"/>
<evidence type="ECO:0000259" key="3">
    <source>
        <dbReference type="SMART" id="SM00701"/>
    </source>
</evidence>
<dbReference type="PANTHER" id="PTHR11022:SF41">
    <property type="entry name" value="PEPTIDOGLYCAN-RECOGNITION PROTEIN LC-RELATED"/>
    <property type="match status" value="1"/>
</dbReference>
<organism evidence="4 5">
    <name type="scientific">Actinacidiphila guanduensis</name>
    <dbReference type="NCBI Taxonomy" id="310781"/>
    <lineage>
        <taxon>Bacteria</taxon>
        <taxon>Bacillati</taxon>
        <taxon>Actinomycetota</taxon>
        <taxon>Actinomycetes</taxon>
        <taxon>Kitasatosporales</taxon>
        <taxon>Streptomycetaceae</taxon>
        <taxon>Actinacidiphila</taxon>
    </lineage>
</organism>
<evidence type="ECO:0000256" key="1">
    <source>
        <dbReference type="ARBA" id="ARBA00007553"/>
    </source>
</evidence>
<evidence type="ECO:0000256" key="2">
    <source>
        <dbReference type="SAM" id="SignalP"/>
    </source>
</evidence>
<dbReference type="SMART" id="SM00701">
    <property type="entry name" value="PGRP"/>
    <property type="match status" value="1"/>
</dbReference>
<evidence type="ECO:0000313" key="4">
    <source>
        <dbReference type="EMBL" id="SDM92582.1"/>
    </source>
</evidence>
<name>A0A1G9X769_9ACTN</name>
<dbReference type="Gene3D" id="3.40.80.10">
    <property type="entry name" value="Peptidoglycan recognition protein-like"/>
    <property type="match status" value="1"/>
</dbReference>
<feature type="chain" id="PRO_5038901461" evidence="2">
    <location>
        <begin position="25"/>
        <end position="245"/>
    </location>
</feature>
<dbReference type="InterPro" id="IPR006619">
    <property type="entry name" value="PGRP_domain_met/bac"/>
</dbReference>
<evidence type="ECO:0000313" key="5">
    <source>
        <dbReference type="Proteomes" id="UP000199341"/>
    </source>
</evidence>
<dbReference type="InterPro" id="IPR015510">
    <property type="entry name" value="PGRP"/>
</dbReference>
<dbReference type="GO" id="GO:0008745">
    <property type="term" value="F:N-acetylmuramoyl-L-alanine amidase activity"/>
    <property type="evidence" value="ECO:0007669"/>
    <property type="project" value="InterPro"/>
</dbReference>
<keyword evidence="2" id="KW-0732">Signal</keyword>
<keyword evidence="5" id="KW-1185">Reference proteome</keyword>